<evidence type="ECO:0000256" key="2">
    <source>
        <dbReference type="ARBA" id="ARBA00022734"/>
    </source>
</evidence>
<dbReference type="PANTHER" id="PTHR32401">
    <property type="entry name" value="CONCANAVALIN A-LIKE LECTIN FAMILY PROTEIN"/>
    <property type="match status" value="1"/>
</dbReference>
<keyword evidence="2" id="KW-0430">Lectin</keyword>
<feature type="region of interest" description="Disordered" evidence="3">
    <location>
        <begin position="340"/>
        <end position="368"/>
    </location>
</feature>
<dbReference type="FunFam" id="2.60.120.200:FF:000188">
    <property type="entry name" value="Os08g0124000 protein"/>
    <property type="match status" value="1"/>
</dbReference>
<evidence type="ECO:0000256" key="1">
    <source>
        <dbReference type="ARBA" id="ARBA00007606"/>
    </source>
</evidence>
<dbReference type="SUPFAM" id="SSF49899">
    <property type="entry name" value="Concanavalin A-like lectins/glucanases"/>
    <property type="match status" value="1"/>
</dbReference>
<dbReference type="CDD" id="cd06899">
    <property type="entry name" value="lectin_legume_LecRK_Arcelin_ConA"/>
    <property type="match status" value="1"/>
</dbReference>
<dbReference type="Pfam" id="PF00139">
    <property type="entry name" value="Lectin_legB"/>
    <property type="match status" value="1"/>
</dbReference>
<dbReference type="InterPro" id="IPR050258">
    <property type="entry name" value="Leguminous_Lectin"/>
</dbReference>
<reference evidence="6" key="1">
    <citation type="submission" date="2020-10" db="EMBL/GenBank/DDBJ databases">
        <authorList>
            <person name="Han B."/>
            <person name="Lu T."/>
            <person name="Zhao Q."/>
            <person name="Huang X."/>
            <person name="Zhao Y."/>
        </authorList>
    </citation>
    <scope>NUCLEOTIDE SEQUENCE</scope>
</reference>
<organism evidence="6 7">
    <name type="scientific">Miscanthus lutarioriparius</name>
    <dbReference type="NCBI Taxonomy" id="422564"/>
    <lineage>
        <taxon>Eukaryota</taxon>
        <taxon>Viridiplantae</taxon>
        <taxon>Streptophyta</taxon>
        <taxon>Embryophyta</taxon>
        <taxon>Tracheophyta</taxon>
        <taxon>Spermatophyta</taxon>
        <taxon>Magnoliopsida</taxon>
        <taxon>Liliopsida</taxon>
        <taxon>Poales</taxon>
        <taxon>Poaceae</taxon>
        <taxon>PACMAD clade</taxon>
        <taxon>Panicoideae</taxon>
        <taxon>Andropogonodae</taxon>
        <taxon>Andropogoneae</taxon>
        <taxon>Saccharinae</taxon>
        <taxon>Miscanthus</taxon>
    </lineage>
</organism>
<keyword evidence="7" id="KW-1185">Reference proteome</keyword>
<dbReference type="AlphaFoldDB" id="A0A811QAI3"/>
<dbReference type="Gene3D" id="3.30.200.20">
    <property type="entry name" value="Phosphorylase Kinase, domain 1"/>
    <property type="match status" value="1"/>
</dbReference>
<dbReference type="Gene3D" id="2.60.120.200">
    <property type="match status" value="1"/>
</dbReference>
<sequence>MAGSFSMITRSATTWTVGLILFSVVCYLPVAPVTALFFNYTSFSTHDSSDLRIEGEAYINRGWIDLTAFGDKAIDDSRGRVSYAGPMRLWDRDTGEVASFVTRFSFVIDPPSRYGGLNNKGAGMAFFLAGYPSSLPSKSETYNMGLTNQSADAVATGDGRFAAVEYDTFNDTVALDPHSTYDHLGIDVNSIRSVATEVLPSFSLVGNMTAEVRYDNVSTVLELKLWLGDGRNMSYNLSQKVDLKSALPEIVSVGFSASTGASVELHQLYSWYFNSSLESKATPIPLPPPTPSTSGSRRGGVVAWASVGAALFVVVLFALAVFQAGRRRRSKTRELELAKEFDEEDIGSSDDDDDDGHEPIRKIEMGTGPRRFPYHELVAATKNFAPEEKLGQGGFGSVYRGHLISDHNGGLAALLGGGVRQTNEVFRLVEWTWDLYGRGTALAAADERLNGEYNAAEVERVVAVGLWCAHLTHERGRPSEKPWPLSSPMVPCRRCLPRCPCRLTRCR</sequence>
<comment type="caution">
    <text evidence="6">The sequence shown here is derived from an EMBL/GenBank/DDBJ whole genome shotgun (WGS) entry which is preliminary data.</text>
</comment>
<evidence type="ECO:0000256" key="4">
    <source>
        <dbReference type="SAM" id="Phobius"/>
    </source>
</evidence>
<dbReference type="OrthoDB" id="693949at2759"/>
<dbReference type="GO" id="GO:0030246">
    <property type="term" value="F:carbohydrate binding"/>
    <property type="evidence" value="ECO:0007669"/>
    <property type="project" value="UniProtKB-KW"/>
</dbReference>
<feature type="compositionally biased region" description="Acidic residues" evidence="3">
    <location>
        <begin position="341"/>
        <end position="356"/>
    </location>
</feature>
<dbReference type="PANTHER" id="PTHR32401:SF56">
    <property type="entry name" value="OS09G0336400 PROTEIN"/>
    <property type="match status" value="1"/>
</dbReference>
<dbReference type="SUPFAM" id="SSF56112">
    <property type="entry name" value="Protein kinase-like (PK-like)"/>
    <property type="match status" value="1"/>
</dbReference>
<keyword evidence="4" id="KW-0472">Membrane</keyword>
<dbReference type="InterPro" id="IPR001220">
    <property type="entry name" value="Legume_lectin_dom"/>
</dbReference>
<feature type="transmembrane region" description="Helical" evidence="4">
    <location>
        <begin position="301"/>
        <end position="322"/>
    </location>
</feature>
<evidence type="ECO:0000256" key="3">
    <source>
        <dbReference type="SAM" id="MobiDB-lite"/>
    </source>
</evidence>
<name>A0A811QAI3_9POAL</name>
<proteinExistence type="inferred from homology"/>
<dbReference type="EMBL" id="CAJGYO010000009">
    <property type="protein sequence ID" value="CAD6252989.1"/>
    <property type="molecule type" value="Genomic_DNA"/>
</dbReference>
<evidence type="ECO:0000259" key="5">
    <source>
        <dbReference type="Pfam" id="PF00139"/>
    </source>
</evidence>
<accession>A0A811QAI3</accession>
<feature type="transmembrane region" description="Helical" evidence="4">
    <location>
        <begin position="12"/>
        <end position="38"/>
    </location>
</feature>
<keyword evidence="4" id="KW-1133">Transmembrane helix</keyword>
<dbReference type="Proteomes" id="UP000604825">
    <property type="component" value="Unassembled WGS sequence"/>
</dbReference>
<gene>
    <name evidence="6" type="ORF">NCGR_LOCUS36635</name>
</gene>
<evidence type="ECO:0000313" key="6">
    <source>
        <dbReference type="EMBL" id="CAD6252989.1"/>
    </source>
</evidence>
<comment type="similarity">
    <text evidence="1">Belongs to the leguminous lectin family.</text>
</comment>
<feature type="domain" description="Legume lectin" evidence="5">
    <location>
        <begin position="37"/>
        <end position="280"/>
    </location>
</feature>
<evidence type="ECO:0000313" key="7">
    <source>
        <dbReference type="Proteomes" id="UP000604825"/>
    </source>
</evidence>
<dbReference type="InterPro" id="IPR011009">
    <property type="entry name" value="Kinase-like_dom_sf"/>
</dbReference>
<dbReference type="InterPro" id="IPR013320">
    <property type="entry name" value="ConA-like_dom_sf"/>
</dbReference>
<keyword evidence="4" id="KW-0812">Transmembrane</keyword>
<protein>
    <recommendedName>
        <fullName evidence="5">Legume lectin domain-containing protein</fullName>
    </recommendedName>
</protein>